<feature type="transmembrane region" description="Helical" evidence="6">
    <location>
        <begin position="130"/>
        <end position="153"/>
    </location>
</feature>
<comment type="caution">
    <text evidence="7">The sequence shown here is derived from an EMBL/GenBank/DDBJ whole genome shotgun (WGS) entry which is preliminary data.</text>
</comment>
<evidence type="ECO:0000313" key="8">
    <source>
        <dbReference type="Proteomes" id="UP001464923"/>
    </source>
</evidence>
<proteinExistence type="predicted"/>
<protein>
    <submittedName>
        <fullName evidence="7">Lysylphosphatidylglycerol synthase domain-containing protein</fullName>
    </submittedName>
</protein>
<evidence type="ECO:0000256" key="2">
    <source>
        <dbReference type="ARBA" id="ARBA00022475"/>
    </source>
</evidence>
<feature type="transmembrane region" description="Helical" evidence="6">
    <location>
        <begin position="60"/>
        <end position="80"/>
    </location>
</feature>
<accession>A0ABV1JNJ2</accession>
<gene>
    <name evidence="7" type="ORF">WHI96_01605</name>
</gene>
<sequence>MPGSSRSAALLRATSAAAGSRWVRFGFLGAAVALAVVTVVDQRVAVLAALERVAPADLVLAGAAAVANLLLAALAWRAVLSGLGSPLPVRAAARVYLVGQVGKYLPGGVWNLLAAAELARDHAVARRQTVASMLLAVLVSAVTAAGLAAALLLDLPWSMLAPLVLVGLCPPVLNGVIGVVLRITRRDPLPAQLGLRGVGRAVLWTMASWAAVGAQVAVLAIAAGAPATVATLSLSTGAYVLAWLVGTAAVVLPAGAGAREATLVVVLAPVVGLGAAVAVALLSRVLVTLADLLSAGVALFATRRWAVGPVTSP</sequence>
<dbReference type="RefSeq" id="WP_345648164.1">
    <property type="nucleotide sequence ID" value="NZ_BAABLY010000055.1"/>
</dbReference>
<reference evidence="7 8" key="1">
    <citation type="submission" date="2024-03" db="EMBL/GenBank/DDBJ databases">
        <title>Draft genome sequence of Pseudonocardia tropica JCM 19149.</title>
        <authorList>
            <person name="Butdee W."/>
            <person name="Duangmal K."/>
        </authorList>
    </citation>
    <scope>NUCLEOTIDE SEQUENCE [LARGE SCALE GENOMIC DNA]</scope>
    <source>
        <strain evidence="7 8">JCM 19149</strain>
    </source>
</reference>
<comment type="subcellular location">
    <subcellularLocation>
        <location evidence="1">Cell membrane</location>
        <topology evidence="1">Multi-pass membrane protein</topology>
    </subcellularLocation>
</comment>
<keyword evidence="5 6" id="KW-0472">Membrane</keyword>
<feature type="transmembrane region" description="Helical" evidence="6">
    <location>
        <begin position="21"/>
        <end position="40"/>
    </location>
</feature>
<dbReference type="Proteomes" id="UP001464923">
    <property type="component" value="Unassembled WGS sequence"/>
</dbReference>
<keyword evidence="3 6" id="KW-0812">Transmembrane</keyword>
<organism evidence="7 8">
    <name type="scientific">Pseudonocardia tropica</name>
    <dbReference type="NCBI Taxonomy" id="681289"/>
    <lineage>
        <taxon>Bacteria</taxon>
        <taxon>Bacillati</taxon>
        <taxon>Actinomycetota</taxon>
        <taxon>Actinomycetes</taxon>
        <taxon>Pseudonocardiales</taxon>
        <taxon>Pseudonocardiaceae</taxon>
        <taxon>Pseudonocardia</taxon>
    </lineage>
</organism>
<evidence type="ECO:0000256" key="6">
    <source>
        <dbReference type="SAM" id="Phobius"/>
    </source>
</evidence>
<dbReference type="EMBL" id="JBEDNP010000001">
    <property type="protein sequence ID" value="MEQ3537502.1"/>
    <property type="molecule type" value="Genomic_DNA"/>
</dbReference>
<feature type="transmembrane region" description="Helical" evidence="6">
    <location>
        <begin position="159"/>
        <end position="181"/>
    </location>
</feature>
<feature type="transmembrane region" description="Helical" evidence="6">
    <location>
        <begin position="263"/>
        <end position="287"/>
    </location>
</feature>
<evidence type="ECO:0000256" key="3">
    <source>
        <dbReference type="ARBA" id="ARBA00022692"/>
    </source>
</evidence>
<keyword evidence="8" id="KW-1185">Reference proteome</keyword>
<evidence type="ECO:0000256" key="4">
    <source>
        <dbReference type="ARBA" id="ARBA00022989"/>
    </source>
</evidence>
<dbReference type="Pfam" id="PF03706">
    <property type="entry name" value="LPG_synthase_TM"/>
    <property type="match status" value="1"/>
</dbReference>
<evidence type="ECO:0000256" key="5">
    <source>
        <dbReference type="ARBA" id="ARBA00023136"/>
    </source>
</evidence>
<evidence type="ECO:0000256" key="1">
    <source>
        <dbReference type="ARBA" id="ARBA00004651"/>
    </source>
</evidence>
<dbReference type="InterPro" id="IPR022791">
    <property type="entry name" value="L-PG_synthase/AglD"/>
</dbReference>
<keyword evidence="2" id="KW-1003">Cell membrane</keyword>
<feature type="transmembrane region" description="Helical" evidence="6">
    <location>
        <begin position="237"/>
        <end position="256"/>
    </location>
</feature>
<keyword evidence="4 6" id="KW-1133">Transmembrane helix</keyword>
<name>A0ABV1JNJ2_9PSEU</name>
<feature type="transmembrane region" description="Helical" evidence="6">
    <location>
        <begin position="202"/>
        <end position="225"/>
    </location>
</feature>
<evidence type="ECO:0000313" key="7">
    <source>
        <dbReference type="EMBL" id="MEQ3537502.1"/>
    </source>
</evidence>